<comment type="caution">
    <text evidence="1">The sequence shown here is derived from an EMBL/GenBank/DDBJ whole genome shotgun (WGS) entry which is preliminary data.</text>
</comment>
<dbReference type="RefSeq" id="WP_270118073.1">
    <property type="nucleotide sequence ID" value="NZ_BAAAOL010000007.1"/>
</dbReference>
<keyword evidence="2" id="KW-1185">Reference proteome</keyword>
<name>A0A9W6GCH2_9ACTN</name>
<gene>
    <name evidence="1" type="ORF">GALLR39Z86_43610</name>
</gene>
<dbReference type="EMBL" id="BSDT01000001">
    <property type="protein sequence ID" value="GLI44511.1"/>
    <property type="molecule type" value="Genomic_DNA"/>
</dbReference>
<reference evidence="1" key="1">
    <citation type="submission" date="2022-12" db="EMBL/GenBank/DDBJ databases">
        <title>Reference genome sequencing for broad-spectrum identification of bacterial and archaeal isolates by mass spectrometry.</title>
        <authorList>
            <person name="Sekiguchi Y."/>
            <person name="Tourlousse D.M."/>
        </authorList>
    </citation>
    <scope>NUCLEOTIDE SEQUENCE</scope>
    <source>
        <strain evidence="1">LLR39Z86</strain>
    </source>
</reference>
<protein>
    <submittedName>
        <fullName evidence="1">Uncharacterized protein</fullName>
    </submittedName>
</protein>
<proteinExistence type="predicted"/>
<sequence>MNPYDLHRRHLAALITGDHEAAANLRQRLGRNGDDAAADLLCAATAISLEYRFGPGAGLGAGPIDFDELTEFLTELRRAGHGTEPPLDYLAIEAVVRALYGEPHLTEPLEPQKKSQALYAALQHQVERHPWLAENADWVVERAKQTALIWLVGRPVAD</sequence>
<dbReference type="AlphaFoldDB" id="A0A9W6GCH2"/>
<evidence type="ECO:0000313" key="2">
    <source>
        <dbReference type="Proteomes" id="UP001144313"/>
    </source>
</evidence>
<dbReference type="Proteomes" id="UP001144313">
    <property type="component" value="Unassembled WGS sequence"/>
</dbReference>
<evidence type="ECO:0000313" key="1">
    <source>
        <dbReference type="EMBL" id="GLI44511.1"/>
    </source>
</evidence>
<organism evidence="1 2">
    <name type="scientific">Glycomyces algeriensis</name>
    <dbReference type="NCBI Taxonomy" id="256037"/>
    <lineage>
        <taxon>Bacteria</taxon>
        <taxon>Bacillati</taxon>
        <taxon>Actinomycetota</taxon>
        <taxon>Actinomycetes</taxon>
        <taxon>Glycomycetales</taxon>
        <taxon>Glycomycetaceae</taxon>
        <taxon>Glycomyces</taxon>
    </lineage>
</organism>
<accession>A0A9W6GCH2</accession>